<feature type="region of interest" description="Disordered" evidence="1">
    <location>
        <begin position="48"/>
        <end position="373"/>
    </location>
</feature>
<evidence type="ECO:0000313" key="2">
    <source>
        <dbReference type="EMBL" id="CAD7233227.1"/>
    </source>
</evidence>
<feature type="compositionally biased region" description="Polar residues" evidence="1">
    <location>
        <begin position="494"/>
        <end position="508"/>
    </location>
</feature>
<reference evidence="2" key="1">
    <citation type="submission" date="2020-11" db="EMBL/GenBank/DDBJ databases">
        <authorList>
            <person name="Tran Van P."/>
        </authorList>
    </citation>
    <scope>NUCLEOTIDE SEQUENCE</scope>
</reference>
<feature type="compositionally biased region" description="Polar residues" evidence="1">
    <location>
        <begin position="91"/>
        <end position="146"/>
    </location>
</feature>
<protein>
    <submittedName>
        <fullName evidence="2">Uncharacterized protein</fullName>
    </submittedName>
</protein>
<feature type="compositionally biased region" description="Pro residues" evidence="1">
    <location>
        <begin position="349"/>
        <end position="360"/>
    </location>
</feature>
<evidence type="ECO:0000256" key="1">
    <source>
        <dbReference type="SAM" id="MobiDB-lite"/>
    </source>
</evidence>
<feature type="compositionally biased region" description="Low complexity" evidence="1">
    <location>
        <begin position="215"/>
        <end position="242"/>
    </location>
</feature>
<organism evidence="2">
    <name type="scientific">Cyprideis torosa</name>
    <dbReference type="NCBI Taxonomy" id="163714"/>
    <lineage>
        <taxon>Eukaryota</taxon>
        <taxon>Metazoa</taxon>
        <taxon>Ecdysozoa</taxon>
        <taxon>Arthropoda</taxon>
        <taxon>Crustacea</taxon>
        <taxon>Oligostraca</taxon>
        <taxon>Ostracoda</taxon>
        <taxon>Podocopa</taxon>
        <taxon>Podocopida</taxon>
        <taxon>Cytherocopina</taxon>
        <taxon>Cytheroidea</taxon>
        <taxon>Cytherideidae</taxon>
        <taxon>Cyprideis</taxon>
    </lineage>
</organism>
<feature type="compositionally biased region" description="Low complexity" evidence="1">
    <location>
        <begin position="249"/>
        <end position="269"/>
    </location>
</feature>
<feature type="compositionally biased region" description="Polar residues" evidence="1">
    <location>
        <begin position="470"/>
        <end position="484"/>
    </location>
</feature>
<dbReference type="EMBL" id="OB665861">
    <property type="protein sequence ID" value="CAD7233227.1"/>
    <property type="molecule type" value="Genomic_DNA"/>
</dbReference>
<feature type="compositionally biased region" description="Polar residues" evidence="1">
    <location>
        <begin position="418"/>
        <end position="429"/>
    </location>
</feature>
<feature type="compositionally biased region" description="Polar residues" evidence="1">
    <location>
        <begin position="439"/>
        <end position="453"/>
    </location>
</feature>
<feature type="region of interest" description="Disordered" evidence="1">
    <location>
        <begin position="470"/>
        <end position="521"/>
    </location>
</feature>
<dbReference type="OrthoDB" id="6107953at2759"/>
<feature type="compositionally biased region" description="Pro residues" evidence="1">
    <location>
        <begin position="298"/>
        <end position="311"/>
    </location>
</feature>
<dbReference type="AlphaFoldDB" id="A0A7R8ZR27"/>
<feature type="compositionally biased region" description="Low complexity" evidence="1">
    <location>
        <begin position="55"/>
        <end position="67"/>
    </location>
</feature>
<gene>
    <name evidence="2" type="ORF">CTOB1V02_LOCUS11050</name>
</gene>
<proteinExistence type="predicted"/>
<feature type="compositionally biased region" description="Polar residues" evidence="1">
    <location>
        <begin position="312"/>
        <end position="329"/>
    </location>
</feature>
<name>A0A7R8ZR27_9CRUS</name>
<feature type="compositionally biased region" description="Pro residues" evidence="1">
    <location>
        <begin position="331"/>
        <end position="341"/>
    </location>
</feature>
<sequence length="547" mass="57295">MADPIRWRTGATIRLAPSSPSYSSGASQVIPESARAFRVEPKIVTIPIFQESDSSDSTPSHAPSSGGYHSGGGSPLKLRFPSTKRDDSFNRDQGYSSDFSSPVQSREGFSTPKSSGTPTYNVSPSRWTVESTAPSPQVAQVTSPQHATRWGLDAAPFPKVAQVSSPASRWTNDNQSPSITSTSSNKWGSNAGNSSPPTSRWASDSSPIVPQMVEPSSPSSRWGSNNSPPSPQKSFQQSPVSSGQYRSGSPVSSPAAPQSPVRNRTAPFPTSQPPAPPPAPPTSSRGGMPLAEILKGSLPPPKPPIDGPATPPATSSAQSPLATPATNGSLAPPPPPPPPPGSAGGGGGGPPPPPPPPPPGSAGKIAPTKLPTEIQTEIPGVIQVAMATKDKKPFSYTPSGIDLAAIRSQRMRQRVQRNLQENEMLNATSPKPDDGDTQCLPSQVGSPRPVSNAQPYMAALCTPIIQTSSVTPSNACVSESPTSRKSYDCETRPWANSNKSPATPSEENFSSEDIDPRYRGAHIPSRAFRMLQGLTGETNDGQRHLDL</sequence>
<feature type="region of interest" description="Disordered" evidence="1">
    <location>
        <begin position="418"/>
        <end position="453"/>
    </location>
</feature>
<feature type="compositionally biased region" description="Polar residues" evidence="1">
    <location>
        <begin position="162"/>
        <end position="208"/>
    </location>
</feature>
<accession>A0A7R8ZR27</accession>
<feature type="compositionally biased region" description="Pro residues" evidence="1">
    <location>
        <begin position="270"/>
        <end position="281"/>
    </location>
</feature>